<dbReference type="Pfam" id="PF17853">
    <property type="entry name" value="GGDEF_2"/>
    <property type="match status" value="1"/>
</dbReference>
<dbReference type="InterPro" id="IPR025736">
    <property type="entry name" value="PucR_C-HTH_dom"/>
</dbReference>
<proteinExistence type="inferred from homology"/>
<evidence type="ECO:0000313" key="5">
    <source>
        <dbReference type="EMBL" id="PKV98519.1"/>
    </source>
</evidence>
<evidence type="ECO:0000256" key="1">
    <source>
        <dbReference type="ARBA" id="ARBA00006754"/>
    </source>
</evidence>
<gene>
    <name evidence="5" type="ORF">ATK86_0539</name>
</gene>
<accession>A0A2N3WXC8</accession>
<dbReference type="Gene3D" id="1.10.10.2840">
    <property type="entry name" value="PucR C-terminal helix-turn-helix domain"/>
    <property type="match status" value="1"/>
</dbReference>
<dbReference type="InterPro" id="IPR041522">
    <property type="entry name" value="CdaR_GGDEF"/>
</dbReference>
<evidence type="ECO:0000313" key="6">
    <source>
        <dbReference type="Proteomes" id="UP000233766"/>
    </source>
</evidence>
<dbReference type="Pfam" id="PF14361">
    <property type="entry name" value="RsbRD_N"/>
    <property type="match status" value="1"/>
</dbReference>
<reference evidence="5 6" key="1">
    <citation type="submission" date="2017-12" db="EMBL/GenBank/DDBJ databases">
        <title>Sequencing the genomes of 1000 Actinobacteria strains.</title>
        <authorList>
            <person name="Klenk H.-P."/>
        </authorList>
    </citation>
    <scope>NUCLEOTIDE SEQUENCE [LARGE SCALE GENOMIC DNA]</scope>
    <source>
        <strain evidence="5 6">DSM 44489</strain>
    </source>
</reference>
<dbReference type="EMBL" id="PJMW01000001">
    <property type="protein sequence ID" value="PKV98519.1"/>
    <property type="molecule type" value="Genomic_DNA"/>
</dbReference>
<feature type="domain" description="RsbT co-antagonist protein RsbRD N-terminal" evidence="3">
    <location>
        <begin position="24"/>
        <end position="159"/>
    </location>
</feature>
<comment type="caution">
    <text evidence="5">The sequence shown here is derived from an EMBL/GenBank/DDBJ whole genome shotgun (WGS) entry which is preliminary data.</text>
</comment>
<evidence type="ECO:0000259" key="4">
    <source>
        <dbReference type="Pfam" id="PF17853"/>
    </source>
</evidence>
<dbReference type="PANTHER" id="PTHR33744">
    <property type="entry name" value="CARBOHYDRATE DIACID REGULATOR"/>
    <property type="match status" value="1"/>
</dbReference>
<name>A0A2N3WXC8_9NOCA</name>
<dbReference type="InterPro" id="IPR025751">
    <property type="entry name" value="RsbRD_N_dom"/>
</dbReference>
<dbReference type="PANTHER" id="PTHR33744:SF1">
    <property type="entry name" value="DNA-BINDING TRANSCRIPTIONAL ACTIVATOR ADER"/>
    <property type="match status" value="1"/>
</dbReference>
<feature type="domain" description="PucR C-terminal helix-turn-helix" evidence="2">
    <location>
        <begin position="331"/>
        <end position="388"/>
    </location>
</feature>
<dbReference type="RefSeq" id="WP_101462966.1">
    <property type="nucleotide sequence ID" value="NZ_PJMW01000001.1"/>
</dbReference>
<evidence type="ECO:0000259" key="3">
    <source>
        <dbReference type="Pfam" id="PF14361"/>
    </source>
</evidence>
<comment type="similarity">
    <text evidence="1">Belongs to the CdaR family.</text>
</comment>
<dbReference type="InterPro" id="IPR042070">
    <property type="entry name" value="PucR_C-HTH_sf"/>
</dbReference>
<dbReference type="InterPro" id="IPR051448">
    <property type="entry name" value="CdaR-like_regulators"/>
</dbReference>
<dbReference type="Pfam" id="PF13556">
    <property type="entry name" value="HTH_30"/>
    <property type="match status" value="1"/>
</dbReference>
<dbReference type="Proteomes" id="UP000233766">
    <property type="component" value="Unassembled WGS sequence"/>
</dbReference>
<sequence>MTTVPEVSSDVTVELVDRLLLRADELTDILVAQILSGDHAYAEATRLTHQDLRQATYDNLVTLLGQLGGRARPRLDAARAAGRLKAEQQVPLAALLHAYRLAGRLIWDRLLGEMGGELSESLARKGSELWSIIDDYSSAAAEAYGEVAFERAHRDAQARSLALRSLLSAAVDDGAPLWETLRMLNLPDSGTFLVVSAEIVEPVAAPLRGVEERLREIGVHSIWTVEFDTQIGLISLKSSATRAEADAVLAGLASGRVGVSRPFDDPRRAHDALHEAKLACRCARPGDVEVNSFGDQPIPLLIAYLPDVSRQLAAGILGPVLELPAMERDTLLETLEAWFAAGGVVADAAKRLHFHRNTVHQRLRRIEALTGRSCTDPTAAAEFYFALQTTRLVRPRRAGADESVAATRR</sequence>
<organism evidence="5 6">
    <name type="scientific">Nocardia fluminea</name>
    <dbReference type="NCBI Taxonomy" id="134984"/>
    <lineage>
        <taxon>Bacteria</taxon>
        <taxon>Bacillati</taxon>
        <taxon>Actinomycetota</taxon>
        <taxon>Actinomycetes</taxon>
        <taxon>Mycobacteriales</taxon>
        <taxon>Nocardiaceae</taxon>
        <taxon>Nocardia</taxon>
    </lineage>
</organism>
<keyword evidence="6" id="KW-1185">Reference proteome</keyword>
<protein>
    <submittedName>
        <fullName evidence="5">PucR-like helix-turn-helix protein</fullName>
    </submittedName>
</protein>
<feature type="domain" description="CdaR GGDEF-like" evidence="4">
    <location>
        <begin position="176"/>
        <end position="281"/>
    </location>
</feature>
<dbReference type="OrthoDB" id="3196285at2"/>
<dbReference type="AlphaFoldDB" id="A0A2N3WXC8"/>
<evidence type="ECO:0000259" key="2">
    <source>
        <dbReference type="Pfam" id="PF13556"/>
    </source>
</evidence>